<evidence type="ECO:0000256" key="2">
    <source>
        <dbReference type="ARBA" id="ARBA00020570"/>
    </source>
</evidence>
<dbReference type="SUPFAM" id="SSF52833">
    <property type="entry name" value="Thioredoxin-like"/>
    <property type="match status" value="1"/>
</dbReference>
<evidence type="ECO:0000256" key="5">
    <source>
        <dbReference type="ARBA" id="ARBA00023157"/>
    </source>
</evidence>
<reference evidence="10 11" key="1">
    <citation type="submission" date="2024-08" db="EMBL/GenBank/DDBJ databases">
        <title>Clostridium lapicellarii sp. nov., and Clostridium renhuaiense sp. nov., two species isolated from the mud in a fermentation cellar used for producing sauce-flavour Chinese liquors.</title>
        <authorList>
            <person name="Yang F."/>
            <person name="Wang H."/>
            <person name="Chen L.Q."/>
            <person name="Zhou N."/>
            <person name="Lu J.J."/>
            <person name="Pu X.X."/>
            <person name="Wan B."/>
            <person name="Wang L."/>
            <person name="Liu S.J."/>
        </authorList>
    </citation>
    <scope>NUCLEOTIDE SEQUENCE [LARGE SCALE GENOMIC DNA]</scope>
    <source>
        <strain evidence="10 11">MT-113</strain>
    </source>
</reference>
<keyword evidence="3" id="KW-0813">Transport</keyword>
<dbReference type="PIRSF" id="PIRSF000077">
    <property type="entry name" value="Thioredoxin"/>
    <property type="match status" value="1"/>
</dbReference>
<feature type="domain" description="Thioredoxin" evidence="9">
    <location>
        <begin position="1"/>
        <end position="104"/>
    </location>
</feature>
<sequence>MEKINDMVFNEEVIANDMPVVVDFWAPWCGPCKMVGPVMEELDEKYSGKIKFVKVNVDENPITSQKFRISSIPTIMVFKNGKAVENMVGFRPKSDFEQVLNRYI</sequence>
<evidence type="ECO:0000256" key="7">
    <source>
        <dbReference type="NCBIfam" id="TIGR01068"/>
    </source>
</evidence>
<dbReference type="PROSITE" id="PS00194">
    <property type="entry name" value="THIOREDOXIN_1"/>
    <property type="match status" value="1"/>
</dbReference>
<proteinExistence type="inferred from homology"/>
<protein>
    <recommendedName>
        <fullName evidence="2 7">Thioredoxin</fullName>
    </recommendedName>
</protein>
<evidence type="ECO:0000256" key="6">
    <source>
        <dbReference type="ARBA" id="ARBA00023284"/>
    </source>
</evidence>
<gene>
    <name evidence="10" type="primary">trxA</name>
    <name evidence="10" type="ORF">AB8S09_13155</name>
</gene>
<evidence type="ECO:0000313" key="10">
    <source>
        <dbReference type="EMBL" id="MEY8764565.1"/>
    </source>
</evidence>
<dbReference type="RefSeq" id="WP_294183568.1">
    <property type="nucleotide sequence ID" value="NZ_JBGFFE010000024.1"/>
</dbReference>
<evidence type="ECO:0000313" key="11">
    <source>
        <dbReference type="Proteomes" id="UP001565220"/>
    </source>
</evidence>
<keyword evidence="5" id="KW-1015">Disulfide bond</keyword>
<keyword evidence="4" id="KW-0249">Electron transport</keyword>
<dbReference type="InterPro" id="IPR017937">
    <property type="entry name" value="Thioredoxin_CS"/>
</dbReference>
<dbReference type="InterPro" id="IPR005746">
    <property type="entry name" value="Thioredoxin"/>
</dbReference>
<evidence type="ECO:0000256" key="1">
    <source>
        <dbReference type="ARBA" id="ARBA00008987"/>
    </source>
</evidence>
<name>A0ABV4E082_9CLOT</name>
<evidence type="ECO:0000256" key="8">
    <source>
        <dbReference type="PIRNR" id="PIRNR000077"/>
    </source>
</evidence>
<organism evidence="10 11">
    <name type="scientific">Clostridium lapidicellarium</name>
    <dbReference type="NCBI Taxonomy" id="3240931"/>
    <lineage>
        <taxon>Bacteria</taxon>
        <taxon>Bacillati</taxon>
        <taxon>Bacillota</taxon>
        <taxon>Clostridia</taxon>
        <taxon>Eubacteriales</taxon>
        <taxon>Clostridiaceae</taxon>
        <taxon>Clostridium</taxon>
    </lineage>
</organism>
<dbReference type="CDD" id="cd02947">
    <property type="entry name" value="TRX_family"/>
    <property type="match status" value="1"/>
</dbReference>
<dbReference type="Pfam" id="PF00085">
    <property type="entry name" value="Thioredoxin"/>
    <property type="match status" value="1"/>
</dbReference>
<dbReference type="PROSITE" id="PS51352">
    <property type="entry name" value="THIOREDOXIN_2"/>
    <property type="match status" value="1"/>
</dbReference>
<dbReference type="NCBIfam" id="TIGR01068">
    <property type="entry name" value="thioredoxin"/>
    <property type="match status" value="1"/>
</dbReference>
<dbReference type="PANTHER" id="PTHR45663:SF11">
    <property type="entry name" value="GEO12009P1"/>
    <property type="match status" value="1"/>
</dbReference>
<dbReference type="EMBL" id="JBGFFE010000024">
    <property type="protein sequence ID" value="MEY8764565.1"/>
    <property type="molecule type" value="Genomic_DNA"/>
</dbReference>
<keyword evidence="11" id="KW-1185">Reference proteome</keyword>
<evidence type="ECO:0000256" key="3">
    <source>
        <dbReference type="ARBA" id="ARBA00022448"/>
    </source>
</evidence>
<dbReference type="InterPro" id="IPR013766">
    <property type="entry name" value="Thioredoxin_domain"/>
</dbReference>
<comment type="caution">
    <text evidence="10">The sequence shown here is derived from an EMBL/GenBank/DDBJ whole genome shotgun (WGS) entry which is preliminary data.</text>
</comment>
<evidence type="ECO:0000256" key="4">
    <source>
        <dbReference type="ARBA" id="ARBA00022982"/>
    </source>
</evidence>
<evidence type="ECO:0000259" key="9">
    <source>
        <dbReference type="PROSITE" id="PS51352"/>
    </source>
</evidence>
<accession>A0ABV4E082</accession>
<dbReference type="PRINTS" id="PR00421">
    <property type="entry name" value="THIOREDOXIN"/>
</dbReference>
<comment type="similarity">
    <text evidence="1 8">Belongs to the thioredoxin family.</text>
</comment>
<dbReference type="Proteomes" id="UP001565220">
    <property type="component" value="Unassembled WGS sequence"/>
</dbReference>
<dbReference type="PANTHER" id="PTHR45663">
    <property type="entry name" value="GEO12009P1"/>
    <property type="match status" value="1"/>
</dbReference>
<dbReference type="Gene3D" id="3.40.30.10">
    <property type="entry name" value="Glutaredoxin"/>
    <property type="match status" value="1"/>
</dbReference>
<keyword evidence="6" id="KW-0676">Redox-active center</keyword>
<dbReference type="InterPro" id="IPR036249">
    <property type="entry name" value="Thioredoxin-like_sf"/>
</dbReference>